<keyword evidence="2" id="KW-1185">Reference proteome</keyword>
<dbReference type="InterPro" id="IPR029044">
    <property type="entry name" value="Nucleotide-diphossugar_trans"/>
</dbReference>
<dbReference type="SUPFAM" id="SSF53448">
    <property type="entry name" value="Nucleotide-diphospho-sugar transferases"/>
    <property type="match status" value="1"/>
</dbReference>
<evidence type="ECO:0000313" key="2">
    <source>
        <dbReference type="Proteomes" id="UP001154265"/>
    </source>
</evidence>
<accession>A0ABT6F3E1</accession>
<keyword evidence="1" id="KW-0548">Nucleotidyltransferase</keyword>
<protein>
    <submittedName>
        <fullName evidence="1">Acylneuraminate cytidylyltransferase family protein</fullName>
    </submittedName>
</protein>
<dbReference type="PANTHER" id="PTHR21485:SF6">
    <property type="entry name" value="N-ACYLNEURAMINATE CYTIDYLYLTRANSFERASE-RELATED"/>
    <property type="match status" value="1"/>
</dbReference>
<reference evidence="1" key="1">
    <citation type="journal article" date="2022" name="Genome Biol. Evol.">
        <title>A New Gene Family Diagnostic for Intracellular Biomineralization of Amorphous Ca Carbonates by Cyanobacteria.</title>
        <authorList>
            <person name="Benzerara K."/>
            <person name="Duprat E."/>
            <person name="Bitard-Feildel T."/>
            <person name="Caumes G."/>
            <person name="Cassier-Chauvat C."/>
            <person name="Chauvat F."/>
            <person name="Dezi M."/>
            <person name="Diop S.I."/>
            <person name="Gaschignard G."/>
            <person name="Gorgen S."/>
            <person name="Gugger M."/>
            <person name="Lopez-Garcia P."/>
            <person name="Millet M."/>
            <person name="Skouri-Panet F."/>
            <person name="Moreira D."/>
            <person name="Callebaut I."/>
        </authorList>
    </citation>
    <scope>NUCLEOTIDE SEQUENCE</scope>
    <source>
        <strain evidence="1">G9</strain>
    </source>
</reference>
<dbReference type="Gene3D" id="3.90.550.10">
    <property type="entry name" value="Spore Coat Polysaccharide Biosynthesis Protein SpsA, Chain A"/>
    <property type="match status" value="1"/>
</dbReference>
<dbReference type="GO" id="GO:0016779">
    <property type="term" value="F:nucleotidyltransferase activity"/>
    <property type="evidence" value="ECO:0007669"/>
    <property type="project" value="UniProtKB-KW"/>
</dbReference>
<keyword evidence="1" id="KW-0808">Transferase</keyword>
<sequence length="187" mass="21204">MSTDDPEIAAIARSAEAMVPWLRPHELASDTASIVDVCLHTLSWYVLAKGSVDGLLLLQPTSPFRSKETIKKGIHLFEKYKYRTILGVSPAKSHPMWCFQIKDDKMEPFITGGLKLRSQDLPKAYTINGSFYLITPHNLQKYKSFFNNDPVPLEINSFDESIDIDNSWDWKIAEYILSCKHLASPEG</sequence>
<proteinExistence type="predicted"/>
<dbReference type="CDD" id="cd02513">
    <property type="entry name" value="CMP-NeuAc_Synthase"/>
    <property type="match status" value="1"/>
</dbReference>
<organism evidence="1 2">
    <name type="scientific">Candidatus Synechococcus calcipolaris G9</name>
    <dbReference type="NCBI Taxonomy" id="1497997"/>
    <lineage>
        <taxon>Bacteria</taxon>
        <taxon>Bacillati</taxon>
        <taxon>Cyanobacteriota</taxon>
        <taxon>Cyanophyceae</taxon>
        <taxon>Synechococcales</taxon>
        <taxon>Synechococcaceae</taxon>
        <taxon>Synechococcus</taxon>
    </lineage>
</organism>
<dbReference type="RefSeq" id="WP_277868294.1">
    <property type="nucleotide sequence ID" value="NZ_JAKKUT010000008.1"/>
</dbReference>
<evidence type="ECO:0000313" key="1">
    <source>
        <dbReference type="EMBL" id="MDG2992380.1"/>
    </source>
</evidence>
<dbReference type="EMBL" id="JAKKUT010000008">
    <property type="protein sequence ID" value="MDG2992380.1"/>
    <property type="molecule type" value="Genomic_DNA"/>
</dbReference>
<dbReference type="Proteomes" id="UP001154265">
    <property type="component" value="Unassembled WGS sequence"/>
</dbReference>
<reference evidence="1" key="2">
    <citation type="submission" date="2022-01" db="EMBL/GenBank/DDBJ databases">
        <authorList>
            <person name="Zivanovic Y."/>
            <person name="Moreira D."/>
            <person name="Lopez-Garcia P."/>
        </authorList>
    </citation>
    <scope>NUCLEOTIDE SEQUENCE</scope>
    <source>
        <strain evidence="1">G9</strain>
    </source>
</reference>
<name>A0ABT6F3E1_9SYNE</name>
<dbReference type="InterPro" id="IPR050793">
    <property type="entry name" value="CMP-NeuNAc_synthase"/>
</dbReference>
<comment type="caution">
    <text evidence="1">The sequence shown here is derived from an EMBL/GenBank/DDBJ whole genome shotgun (WGS) entry which is preliminary data.</text>
</comment>
<gene>
    <name evidence="1" type="ORF">L3556_15780</name>
</gene>
<dbReference type="PANTHER" id="PTHR21485">
    <property type="entry name" value="HAD SUPERFAMILY MEMBERS CMAS AND KDSC"/>
    <property type="match status" value="1"/>
</dbReference>